<sequence length="173" mass="19397">MSAIAAVPNSTAANPYQLNTSDNPGSLISSIILKEDNYPEWAIELRNSLQAKQKLSFIDGTTTKPAADPELSMWLAANSMIIGWIRTSIDRKIRSTVSFVSEASTLWKSLQARFSVGNGVFKQVLKDEIAVCKQNGQSVLEYYGRLTKLWEELQNYRTAQVCRCEGFCYCQRT</sequence>
<reference evidence="2" key="1">
    <citation type="submission" date="2016-07" db="EMBL/GenBank/DDBJ databases">
        <title>De novo transcriptome assembly of four accessions of the metal hyperaccumulator plant Noccaea caerulescens.</title>
        <authorList>
            <person name="Blande D."/>
            <person name="Halimaa P."/>
            <person name="Tervahauta A.I."/>
            <person name="Aarts M.G."/>
            <person name="Karenlampi S.O."/>
        </authorList>
    </citation>
    <scope>NUCLEOTIDE SEQUENCE</scope>
</reference>
<feature type="domain" description="Retrotransposon Copia-like N-terminal" evidence="1">
    <location>
        <begin position="21"/>
        <end position="66"/>
    </location>
</feature>
<dbReference type="AlphaFoldDB" id="A0A1J3GVC1"/>
<name>A0A1J3GVC1_NOCCA</name>
<proteinExistence type="predicted"/>
<dbReference type="PANTHER" id="PTHR37610:SF97">
    <property type="entry name" value="RETROTRANSPOSON GAG DOMAIN-CONTAINING PROTEIN"/>
    <property type="match status" value="1"/>
</dbReference>
<evidence type="ECO:0000313" key="2">
    <source>
        <dbReference type="EMBL" id="JAU59085.1"/>
    </source>
</evidence>
<accession>A0A1J3GVC1</accession>
<gene>
    <name evidence="2" type="ORF">LE_TR17137_c0_g1_i1_g.54723</name>
</gene>
<dbReference type="Pfam" id="PF14244">
    <property type="entry name" value="Retrotran_gag_3"/>
    <property type="match status" value="1"/>
</dbReference>
<protein>
    <recommendedName>
        <fullName evidence="1">Retrotransposon Copia-like N-terminal domain-containing protein</fullName>
    </recommendedName>
</protein>
<organism evidence="2">
    <name type="scientific">Noccaea caerulescens</name>
    <name type="common">Alpine penny-cress</name>
    <name type="synonym">Thlaspi caerulescens</name>
    <dbReference type="NCBI Taxonomy" id="107243"/>
    <lineage>
        <taxon>Eukaryota</taxon>
        <taxon>Viridiplantae</taxon>
        <taxon>Streptophyta</taxon>
        <taxon>Embryophyta</taxon>
        <taxon>Tracheophyta</taxon>
        <taxon>Spermatophyta</taxon>
        <taxon>Magnoliopsida</taxon>
        <taxon>eudicotyledons</taxon>
        <taxon>Gunneridae</taxon>
        <taxon>Pentapetalae</taxon>
        <taxon>rosids</taxon>
        <taxon>malvids</taxon>
        <taxon>Brassicales</taxon>
        <taxon>Brassicaceae</taxon>
        <taxon>Coluteocarpeae</taxon>
        <taxon>Noccaea</taxon>
    </lineage>
</organism>
<dbReference type="InterPro" id="IPR029472">
    <property type="entry name" value="Copia-like_N"/>
</dbReference>
<dbReference type="EMBL" id="GEVL01018256">
    <property type="protein sequence ID" value="JAU59085.1"/>
    <property type="molecule type" value="Transcribed_RNA"/>
</dbReference>
<dbReference type="PANTHER" id="PTHR37610">
    <property type="entry name" value="CCHC-TYPE DOMAIN-CONTAINING PROTEIN"/>
    <property type="match status" value="1"/>
</dbReference>
<evidence type="ECO:0000259" key="1">
    <source>
        <dbReference type="Pfam" id="PF14244"/>
    </source>
</evidence>